<dbReference type="Pfam" id="PF13442">
    <property type="entry name" value="Cytochrome_CBB3"/>
    <property type="match status" value="1"/>
</dbReference>
<dbReference type="InterPro" id="IPR036909">
    <property type="entry name" value="Cyt_c-like_dom_sf"/>
</dbReference>
<dbReference type="Proteomes" id="UP000250166">
    <property type="component" value="Unassembled WGS sequence"/>
</dbReference>
<protein>
    <recommendedName>
        <fullName evidence="4">Cytochrome c domain-containing protein</fullName>
    </recommendedName>
</protein>
<evidence type="ECO:0000313" key="6">
    <source>
        <dbReference type="Proteomes" id="UP000250166"/>
    </source>
</evidence>
<dbReference type="InterPro" id="IPR009056">
    <property type="entry name" value="Cyt_c-like_dom"/>
</dbReference>
<dbReference type="GO" id="GO:0009055">
    <property type="term" value="F:electron transfer activity"/>
    <property type="evidence" value="ECO:0007669"/>
    <property type="project" value="InterPro"/>
</dbReference>
<evidence type="ECO:0000256" key="3">
    <source>
        <dbReference type="ARBA" id="ARBA00023004"/>
    </source>
</evidence>
<dbReference type="EMBL" id="UAWL01000006">
    <property type="protein sequence ID" value="SQB98879.1"/>
    <property type="molecule type" value="Genomic_DNA"/>
</dbReference>
<dbReference type="SUPFAM" id="SSF46626">
    <property type="entry name" value="Cytochrome c"/>
    <property type="match status" value="1"/>
</dbReference>
<proteinExistence type="predicted"/>
<organism evidence="5 6">
    <name type="scientific">Helicobacter fennelliae</name>
    <dbReference type="NCBI Taxonomy" id="215"/>
    <lineage>
        <taxon>Bacteria</taxon>
        <taxon>Pseudomonadati</taxon>
        <taxon>Campylobacterota</taxon>
        <taxon>Epsilonproteobacteria</taxon>
        <taxon>Campylobacterales</taxon>
        <taxon>Helicobacteraceae</taxon>
        <taxon>Helicobacter</taxon>
    </lineage>
</organism>
<keyword evidence="2" id="KW-0479">Metal-binding</keyword>
<evidence type="ECO:0000256" key="2">
    <source>
        <dbReference type="ARBA" id="ARBA00022723"/>
    </source>
</evidence>
<gene>
    <name evidence="5" type="ORF">NCTC13102_01350</name>
</gene>
<dbReference type="AlphaFoldDB" id="A0A2X3DHJ1"/>
<dbReference type="GO" id="GO:0046872">
    <property type="term" value="F:metal ion binding"/>
    <property type="evidence" value="ECO:0007669"/>
    <property type="project" value="UniProtKB-KW"/>
</dbReference>
<evidence type="ECO:0000256" key="1">
    <source>
        <dbReference type="ARBA" id="ARBA00022617"/>
    </source>
</evidence>
<feature type="domain" description="Cytochrome c" evidence="4">
    <location>
        <begin position="3"/>
        <end position="69"/>
    </location>
</feature>
<accession>A0A2X3DHJ1</accession>
<keyword evidence="3" id="KW-0408">Iron</keyword>
<reference evidence="5 6" key="1">
    <citation type="submission" date="2018-06" db="EMBL/GenBank/DDBJ databases">
        <authorList>
            <consortium name="Pathogen Informatics"/>
            <person name="Doyle S."/>
        </authorList>
    </citation>
    <scope>NUCLEOTIDE SEQUENCE [LARGE SCALE GENOMIC DNA]</scope>
    <source>
        <strain evidence="5 6">NCTC13102</strain>
    </source>
</reference>
<name>A0A2X3DHJ1_9HELI</name>
<evidence type="ECO:0000259" key="4">
    <source>
        <dbReference type="Pfam" id="PF13442"/>
    </source>
</evidence>
<sequence length="74" mass="8373">MPCHGVGMPGTNALAIVYKDTEIPALLESRSDLTPEMVSVFVRYGKHSMPFFRKTEINDEELKLLNAYLSRNTK</sequence>
<dbReference type="Gene3D" id="1.10.760.10">
    <property type="entry name" value="Cytochrome c-like domain"/>
    <property type="match status" value="1"/>
</dbReference>
<dbReference type="GO" id="GO:0020037">
    <property type="term" value="F:heme binding"/>
    <property type="evidence" value="ECO:0007669"/>
    <property type="project" value="InterPro"/>
</dbReference>
<keyword evidence="1" id="KW-0349">Heme</keyword>
<evidence type="ECO:0000313" key="5">
    <source>
        <dbReference type="EMBL" id="SQB98879.1"/>
    </source>
</evidence>